<comment type="caution">
    <text evidence="1">The sequence shown here is derived from an EMBL/GenBank/DDBJ whole genome shotgun (WGS) entry which is preliminary data.</text>
</comment>
<accession>A0A420ZDV6</accession>
<evidence type="ECO:0000313" key="2">
    <source>
        <dbReference type="Proteomes" id="UP000281261"/>
    </source>
</evidence>
<reference evidence="1 2" key="1">
    <citation type="submission" date="2018-06" db="EMBL/GenBank/DDBJ databases">
        <title>Extensive metabolic versatility and redundancy in microbially diverse, dynamic hydrothermal sediments.</title>
        <authorList>
            <person name="Dombrowski N."/>
            <person name="Teske A."/>
            <person name="Baker B.J."/>
        </authorList>
    </citation>
    <scope>NUCLEOTIDE SEQUENCE [LARGE SCALE GENOMIC DNA]</scope>
    <source>
        <strain evidence="1">B79_G16</strain>
    </source>
</reference>
<organism evidence="1 2">
    <name type="scientific">candidate division Kazan bacterium</name>
    <dbReference type="NCBI Taxonomy" id="2202143"/>
    <lineage>
        <taxon>Bacteria</taxon>
        <taxon>Bacteria division Kazan-3B-28</taxon>
    </lineage>
</organism>
<evidence type="ECO:0000313" key="1">
    <source>
        <dbReference type="EMBL" id="RLC37794.1"/>
    </source>
</evidence>
<dbReference type="EMBL" id="QMNG01000001">
    <property type="protein sequence ID" value="RLC37794.1"/>
    <property type="molecule type" value="Genomic_DNA"/>
</dbReference>
<name>A0A420ZDV6_UNCK3</name>
<dbReference type="AlphaFoldDB" id="A0A420ZDV6"/>
<gene>
    <name evidence="1" type="ORF">DRH29_00025</name>
</gene>
<proteinExistence type="predicted"/>
<dbReference type="Proteomes" id="UP000281261">
    <property type="component" value="Unassembled WGS sequence"/>
</dbReference>
<protein>
    <submittedName>
        <fullName evidence="1">Uncharacterized protein</fullName>
    </submittedName>
</protein>
<sequence length="67" mass="7715">MTSFGELRRPLVLPFGRANGSEEIIFLKKYQNILVTFDKSNTHSSQAVWTNKKYRWVSPSQSPTRGL</sequence>